<dbReference type="Proteomes" id="UP000758603">
    <property type="component" value="Unassembled WGS sequence"/>
</dbReference>
<feature type="compositionally biased region" description="Basic and acidic residues" evidence="1">
    <location>
        <begin position="401"/>
        <end position="418"/>
    </location>
</feature>
<keyword evidence="2" id="KW-1133">Transmembrane helix</keyword>
<dbReference type="Gene3D" id="3.50.50.60">
    <property type="entry name" value="FAD/NAD(P)-binding domain"/>
    <property type="match status" value="1"/>
</dbReference>
<dbReference type="SUPFAM" id="SSF54373">
    <property type="entry name" value="FAD-linked reductases, C-terminal domain"/>
    <property type="match status" value="1"/>
</dbReference>
<evidence type="ECO:0000256" key="2">
    <source>
        <dbReference type="SAM" id="Phobius"/>
    </source>
</evidence>
<dbReference type="PANTHER" id="PTHR47469">
    <property type="entry name" value="MONOOXYGENASE-LIKE"/>
    <property type="match status" value="1"/>
</dbReference>
<evidence type="ECO:0000256" key="1">
    <source>
        <dbReference type="SAM" id="MobiDB-lite"/>
    </source>
</evidence>
<reference evidence="4" key="1">
    <citation type="journal article" date="2021" name="Nat. Commun.">
        <title>Genetic determinants of endophytism in the Arabidopsis root mycobiome.</title>
        <authorList>
            <person name="Mesny F."/>
            <person name="Miyauchi S."/>
            <person name="Thiergart T."/>
            <person name="Pickel B."/>
            <person name="Atanasova L."/>
            <person name="Karlsson M."/>
            <person name="Huettel B."/>
            <person name="Barry K.W."/>
            <person name="Haridas S."/>
            <person name="Chen C."/>
            <person name="Bauer D."/>
            <person name="Andreopoulos W."/>
            <person name="Pangilinan J."/>
            <person name="LaButti K."/>
            <person name="Riley R."/>
            <person name="Lipzen A."/>
            <person name="Clum A."/>
            <person name="Drula E."/>
            <person name="Henrissat B."/>
            <person name="Kohler A."/>
            <person name="Grigoriev I.V."/>
            <person name="Martin F.M."/>
            <person name="Hacquard S."/>
        </authorList>
    </citation>
    <scope>NUCLEOTIDE SEQUENCE</scope>
    <source>
        <strain evidence="4">MPI-SDFR-AT-0073</strain>
    </source>
</reference>
<dbReference type="PANTHER" id="PTHR47469:SF2">
    <property type="entry name" value="OS06G0597600 PROTEIN"/>
    <property type="match status" value="1"/>
</dbReference>
<feature type="domain" description="2,6-dihydroxypyridine 3-monooxygenase substrate binding" evidence="3">
    <location>
        <begin position="189"/>
        <end position="318"/>
    </location>
</feature>
<protein>
    <recommendedName>
        <fullName evidence="3">2,6-dihydroxypyridine 3-monooxygenase substrate binding domain-containing protein</fullName>
    </recommendedName>
</protein>
<dbReference type="GeneID" id="70133509"/>
<keyword evidence="2" id="KW-0812">Transmembrane</keyword>
<accession>A0A9P8UR92</accession>
<dbReference type="EMBL" id="JAGPXC010000002">
    <property type="protein sequence ID" value="KAH6656997.1"/>
    <property type="molecule type" value="Genomic_DNA"/>
</dbReference>
<gene>
    <name evidence="4" type="ORF">BKA67DRAFT_590727</name>
</gene>
<name>A0A9P8UR92_9PEZI</name>
<dbReference type="Gene3D" id="3.30.9.60">
    <property type="match status" value="1"/>
</dbReference>
<dbReference type="InterPro" id="IPR036188">
    <property type="entry name" value="FAD/NAD-bd_sf"/>
</dbReference>
<keyword evidence="2" id="KW-0472">Membrane</keyword>
<dbReference type="AlphaFoldDB" id="A0A9P8UR92"/>
<dbReference type="Pfam" id="PF22607">
    <property type="entry name" value="FAD_binding-like"/>
    <property type="match status" value="1"/>
</dbReference>
<dbReference type="SUPFAM" id="SSF51905">
    <property type="entry name" value="FAD/NAD(P)-binding domain"/>
    <property type="match status" value="1"/>
</dbReference>
<evidence type="ECO:0000259" key="3">
    <source>
        <dbReference type="Pfam" id="PF22607"/>
    </source>
</evidence>
<dbReference type="OrthoDB" id="16820at2759"/>
<sequence>MAQTDALHFIIVGGSLGGLAAGLALKSIGHDTTILERNPTPVLEQQGAGIVAGGDTLAFFKRYNRCERPIAVTSRRRQYLDREGNVVHKEEMDQNMTSWDLAYFLMRANYDSIDSNHCKAPPPVPGHGKAEHLHDHNVTGIKEEGNKVRVFFKLSEGEEGSIVGDMVIGADGPSSTVRKILQPDVERKYAGYCALRGTIPENDVSEAAREAFSERFTFFHCPGIQILAYLIPGEGGTVDPGKRLINFVYYTNFPEGSHELEEIMTDKNGKRRPITVPPAMIDPCAWERQRKIAEQRLAPQFAEVVRATKKPFVQAVTDVISPTNLYLNDKIVLVGDALAGFRPHTVASTSQAAFDAMIFADYVGGKISKEEWRKETMGFARYIQKRGVDMGTRSQHQNLPLEDHIRDRNAASTPREEEVYPDWATAI</sequence>
<organism evidence="4 5">
    <name type="scientific">Truncatella angustata</name>
    <dbReference type="NCBI Taxonomy" id="152316"/>
    <lineage>
        <taxon>Eukaryota</taxon>
        <taxon>Fungi</taxon>
        <taxon>Dikarya</taxon>
        <taxon>Ascomycota</taxon>
        <taxon>Pezizomycotina</taxon>
        <taxon>Sordariomycetes</taxon>
        <taxon>Xylariomycetidae</taxon>
        <taxon>Amphisphaeriales</taxon>
        <taxon>Sporocadaceae</taxon>
        <taxon>Truncatella</taxon>
    </lineage>
</organism>
<dbReference type="InterPro" id="IPR054707">
    <property type="entry name" value="DhpH_subs-bd"/>
</dbReference>
<comment type="caution">
    <text evidence="4">The sequence shown here is derived from an EMBL/GenBank/DDBJ whole genome shotgun (WGS) entry which is preliminary data.</text>
</comment>
<proteinExistence type="predicted"/>
<dbReference type="InterPro" id="IPR053212">
    <property type="entry name" value="DHP_3-monooxygenase"/>
</dbReference>
<keyword evidence="5" id="KW-1185">Reference proteome</keyword>
<dbReference type="RefSeq" id="XP_045961231.1">
    <property type="nucleotide sequence ID" value="XM_046104618.1"/>
</dbReference>
<evidence type="ECO:0000313" key="5">
    <source>
        <dbReference type="Proteomes" id="UP000758603"/>
    </source>
</evidence>
<feature type="transmembrane region" description="Helical" evidence="2">
    <location>
        <begin position="6"/>
        <end position="25"/>
    </location>
</feature>
<evidence type="ECO:0000313" key="4">
    <source>
        <dbReference type="EMBL" id="KAH6656997.1"/>
    </source>
</evidence>
<feature type="region of interest" description="Disordered" evidence="1">
    <location>
        <begin position="401"/>
        <end position="427"/>
    </location>
</feature>